<dbReference type="GO" id="GO:0004197">
    <property type="term" value="F:cysteine-type endopeptidase activity"/>
    <property type="evidence" value="ECO:0007669"/>
    <property type="project" value="InterPro"/>
</dbReference>
<name>A0A840BTS3_9RHOO</name>
<dbReference type="InterPro" id="IPR029030">
    <property type="entry name" value="Caspase-like_dom_sf"/>
</dbReference>
<evidence type="ECO:0000313" key="3">
    <source>
        <dbReference type="Proteomes" id="UP000561045"/>
    </source>
</evidence>
<dbReference type="Gene3D" id="3.40.50.12660">
    <property type="match status" value="1"/>
</dbReference>
<organism evidence="2 3">
    <name type="scientific">Niveibacterium umoris</name>
    <dbReference type="NCBI Taxonomy" id="1193620"/>
    <lineage>
        <taxon>Bacteria</taxon>
        <taxon>Pseudomonadati</taxon>
        <taxon>Pseudomonadota</taxon>
        <taxon>Betaproteobacteria</taxon>
        <taxon>Rhodocyclales</taxon>
        <taxon>Rhodocyclaceae</taxon>
        <taxon>Niveibacterium</taxon>
    </lineage>
</organism>
<dbReference type="PANTHER" id="PTHR48104:SF30">
    <property type="entry name" value="METACASPASE-1"/>
    <property type="match status" value="1"/>
</dbReference>
<reference evidence="2 3" key="1">
    <citation type="submission" date="2020-08" db="EMBL/GenBank/DDBJ databases">
        <title>Genomic Encyclopedia of Type Strains, Phase IV (KMG-IV): sequencing the most valuable type-strain genomes for metagenomic binning, comparative biology and taxonomic classification.</title>
        <authorList>
            <person name="Goeker M."/>
        </authorList>
    </citation>
    <scope>NUCLEOTIDE SEQUENCE [LARGE SCALE GENOMIC DNA]</scope>
    <source>
        <strain evidence="2 3">DSM 106739</strain>
    </source>
</reference>
<sequence length="277" mass="30124">MAGAKRALCVGINIFKNYPGAQLNGCVNDAASMQDMLVKQLGFAAEDIQVLTDAQATKAKVMGALSKLVDAAVAGKLTHLVFSLSSHGTQVPDLDDDEADHADEAFCMHDLAEKNGEWDRDRVLVDDELRVLFAKVPKTVLVECFFDTCHSGTGLKALDLMPTRKPRWLPPPTPIAIDNMAGRSAPGLRKRLDDSGIDHAILWAACKSSQTSADAKIGKAYAGAFTYYLTARIKAAKGKIKRSELLKQVREDLKTNRYTQVPELDSDRAHKATLLGT</sequence>
<dbReference type="PANTHER" id="PTHR48104">
    <property type="entry name" value="METACASPASE-4"/>
    <property type="match status" value="1"/>
</dbReference>
<accession>A0A840BTS3</accession>
<dbReference type="GO" id="GO:0006508">
    <property type="term" value="P:proteolysis"/>
    <property type="evidence" value="ECO:0007669"/>
    <property type="project" value="InterPro"/>
</dbReference>
<feature type="domain" description="Peptidase C14 caspase" evidence="1">
    <location>
        <begin position="5"/>
        <end position="268"/>
    </location>
</feature>
<dbReference type="RefSeq" id="WP_183638057.1">
    <property type="nucleotide sequence ID" value="NZ_BAABLE010000024.1"/>
</dbReference>
<dbReference type="InterPro" id="IPR050452">
    <property type="entry name" value="Metacaspase"/>
</dbReference>
<dbReference type="SUPFAM" id="SSF52129">
    <property type="entry name" value="Caspase-like"/>
    <property type="match status" value="1"/>
</dbReference>
<gene>
    <name evidence="2" type="ORF">GGR36_004156</name>
</gene>
<proteinExistence type="predicted"/>
<dbReference type="Proteomes" id="UP000561045">
    <property type="component" value="Unassembled WGS sequence"/>
</dbReference>
<dbReference type="GO" id="GO:0005737">
    <property type="term" value="C:cytoplasm"/>
    <property type="evidence" value="ECO:0007669"/>
    <property type="project" value="TreeGrafter"/>
</dbReference>
<dbReference type="AlphaFoldDB" id="A0A840BTS3"/>
<keyword evidence="3" id="KW-1185">Reference proteome</keyword>
<evidence type="ECO:0000259" key="1">
    <source>
        <dbReference type="Pfam" id="PF00656"/>
    </source>
</evidence>
<dbReference type="InterPro" id="IPR011600">
    <property type="entry name" value="Pept_C14_caspase"/>
</dbReference>
<comment type="caution">
    <text evidence="2">The sequence shown here is derived from an EMBL/GenBank/DDBJ whole genome shotgun (WGS) entry which is preliminary data.</text>
</comment>
<dbReference type="Pfam" id="PF00656">
    <property type="entry name" value="Peptidase_C14"/>
    <property type="match status" value="1"/>
</dbReference>
<protein>
    <recommendedName>
        <fullName evidence="1">Peptidase C14 caspase domain-containing protein</fullName>
    </recommendedName>
</protein>
<evidence type="ECO:0000313" key="2">
    <source>
        <dbReference type="EMBL" id="MBB4014799.1"/>
    </source>
</evidence>
<dbReference type="EMBL" id="JACIET010000004">
    <property type="protein sequence ID" value="MBB4014799.1"/>
    <property type="molecule type" value="Genomic_DNA"/>
</dbReference>